<comment type="caution">
    <text evidence="10">Lacks conserved residue(s) required for the propagation of feature annotation.</text>
</comment>
<dbReference type="InterPro" id="IPR039657">
    <property type="entry name" value="Dimethylallyltransferase"/>
</dbReference>
<feature type="domain" description="Guanylate kinase-like" evidence="11">
    <location>
        <begin position="11"/>
        <end position="220"/>
    </location>
</feature>
<reference evidence="12 13" key="1">
    <citation type="journal article" date="2015" name="Genome Announc.">
        <title>Expanding the biotechnology potential of lactobacilli through comparative genomics of 213 strains and associated genera.</title>
        <authorList>
            <person name="Sun Z."/>
            <person name="Harris H.M."/>
            <person name="McCann A."/>
            <person name="Guo C."/>
            <person name="Argimon S."/>
            <person name="Zhang W."/>
            <person name="Yang X."/>
            <person name="Jeffery I.B."/>
            <person name="Cooney J.C."/>
            <person name="Kagawa T.F."/>
            <person name="Liu W."/>
            <person name="Song Y."/>
            <person name="Salvetti E."/>
            <person name="Wrobel A."/>
            <person name="Rasinkangas P."/>
            <person name="Parkhill J."/>
            <person name="Rea M.C."/>
            <person name="O'Sullivan O."/>
            <person name="Ritari J."/>
            <person name="Douillard F.P."/>
            <person name="Paul Ross R."/>
            <person name="Yang R."/>
            <person name="Briner A.E."/>
            <person name="Felis G.E."/>
            <person name="de Vos W.M."/>
            <person name="Barrangou R."/>
            <person name="Klaenhammer T.R."/>
            <person name="Caufield P.W."/>
            <person name="Cui Y."/>
            <person name="Zhang H."/>
            <person name="O'Toole P.W."/>
        </authorList>
    </citation>
    <scope>NUCLEOTIDE SEQUENCE [LARGE SCALE GENOMIC DNA]</scope>
    <source>
        <strain evidence="12 13">DSM 20634</strain>
    </source>
</reference>
<dbReference type="EMBL" id="AYYY01000011">
    <property type="protein sequence ID" value="KRM62165.1"/>
    <property type="molecule type" value="Genomic_DNA"/>
</dbReference>
<evidence type="ECO:0000256" key="3">
    <source>
        <dbReference type="ARBA" id="ARBA00005842"/>
    </source>
</evidence>
<comment type="function">
    <text evidence="2 10">Catalyzes the transfer of a dimethylallyl group onto the adenine at position 37 in tRNAs that read codons beginning with uridine, leading to the formation of N6-(dimethylallyl)adenosine (i(6)A).</text>
</comment>
<keyword evidence="4 10" id="KW-0808">Transferase</keyword>
<accession>A0A0R2A687</accession>
<dbReference type="PANTHER" id="PTHR11088">
    <property type="entry name" value="TRNA DIMETHYLALLYLTRANSFERASE"/>
    <property type="match status" value="1"/>
</dbReference>
<keyword evidence="13" id="KW-1185">Reference proteome</keyword>
<evidence type="ECO:0000256" key="9">
    <source>
        <dbReference type="ARBA" id="ARBA00049563"/>
    </source>
</evidence>
<evidence type="ECO:0000259" key="11">
    <source>
        <dbReference type="PROSITE" id="PS50052"/>
    </source>
</evidence>
<dbReference type="InterPro" id="IPR027417">
    <property type="entry name" value="P-loop_NTPase"/>
</dbReference>
<keyword evidence="5 10" id="KW-0819">tRNA processing</keyword>
<keyword evidence="8 10" id="KW-0460">Magnesium</keyword>
<evidence type="ECO:0000313" key="13">
    <source>
        <dbReference type="Proteomes" id="UP000051733"/>
    </source>
</evidence>
<evidence type="ECO:0000256" key="6">
    <source>
        <dbReference type="ARBA" id="ARBA00022741"/>
    </source>
</evidence>
<dbReference type="STRING" id="1423813.FC26_GL000899"/>
<dbReference type="NCBIfam" id="TIGR00174">
    <property type="entry name" value="miaA"/>
    <property type="match status" value="1"/>
</dbReference>
<comment type="catalytic activity">
    <reaction evidence="9 10">
        <text>adenosine(37) in tRNA + dimethylallyl diphosphate = N(6)-dimethylallyladenosine(37) in tRNA + diphosphate</text>
        <dbReference type="Rhea" id="RHEA:26482"/>
        <dbReference type="Rhea" id="RHEA-COMP:10162"/>
        <dbReference type="Rhea" id="RHEA-COMP:10375"/>
        <dbReference type="ChEBI" id="CHEBI:33019"/>
        <dbReference type="ChEBI" id="CHEBI:57623"/>
        <dbReference type="ChEBI" id="CHEBI:74411"/>
        <dbReference type="ChEBI" id="CHEBI:74415"/>
        <dbReference type="EC" id="2.5.1.75"/>
    </reaction>
</comment>
<dbReference type="AlphaFoldDB" id="A0A0R2A687"/>
<gene>
    <name evidence="10" type="primary">miaA</name>
    <name evidence="12" type="ORF">FC26_GL000899</name>
</gene>
<dbReference type="SUPFAM" id="SSF52540">
    <property type="entry name" value="P-loop containing nucleoside triphosphate hydrolases"/>
    <property type="match status" value="2"/>
</dbReference>
<feature type="site" description="Interaction with substrate tRNA" evidence="10">
    <location>
        <position position="135"/>
    </location>
</feature>
<protein>
    <recommendedName>
        <fullName evidence="10">tRNA dimethylallyltransferase</fullName>
        <ecNumber evidence="10">2.5.1.75</ecNumber>
    </recommendedName>
    <alternativeName>
        <fullName evidence="10">Dimethylallyl diphosphate:tRNA dimethylallyltransferase</fullName>
        <shortName evidence="10">DMAPP:tRNA dimethylallyltransferase</shortName>
        <shortName evidence="10">DMATase</shortName>
    </alternativeName>
    <alternativeName>
        <fullName evidence="10">Isopentenyl-diphosphate:tRNA isopentenyltransferase</fullName>
        <shortName evidence="10">IPP transferase</shortName>
        <shortName evidence="10">IPPT</shortName>
        <shortName evidence="10">IPTase</shortName>
    </alternativeName>
</protein>
<dbReference type="Gene3D" id="1.10.20.140">
    <property type="match status" value="1"/>
</dbReference>
<evidence type="ECO:0000256" key="4">
    <source>
        <dbReference type="ARBA" id="ARBA00022679"/>
    </source>
</evidence>
<evidence type="ECO:0000256" key="1">
    <source>
        <dbReference type="ARBA" id="ARBA00001946"/>
    </source>
</evidence>
<comment type="cofactor">
    <cofactor evidence="1 10">
        <name>Mg(2+)</name>
        <dbReference type="ChEBI" id="CHEBI:18420"/>
    </cofactor>
</comment>
<dbReference type="GO" id="GO:0005524">
    <property type="term" value="F:ATP binding"/>
    <property type="evidence" value="ECO:0007669"/>
    <property type="project" value="UniProtKB-UniRule"/>
</dbReference>
<feature type="binding site" evidence="10">
    <location>
        <begin position="20"/>
        <end position="25"/>
    </location>
    <ligand>
        <name>substrate</name>
    </ligand>
</feature>
<evidence type="ECO:0000256" key="5">
    <source>
        <dbReference type="ARBA" id="ARBA00022694"/>
    </source>
</evidence>
<evidence type="ECO:0000313" key="12">
    <source>
        <dbReference type="EMBL" id="KRM62165.1"/>
    </source>
</evidence>
<keyword evidence="6 10" id="KW-0547">Nucleotide-binding</keyword>
<dbReference type="InterPro" id="IPR008144">
    <property type="entry name" value="Guanylate_kin-like_dom"/>
</dbReference>
<proteinExistence type="inferred from homology"/>
<feature type="binding site" evidence="10">
    <location>
        <begin position="18"/>
        <end position="25"/>
    </location>
    <ligand>
        <name>ATP</name>
        <dbReference type="ChEBI" id="CHEBI:30616"/>
    </ligand>
</feature>
<organism evidence="12 13">
    <name type="scientific">Paucilactobacillus vaccinostercus DSM 20634</name>
    <dbReference type="NCBI Taxonomy" id="1423813"/>
    <lineage>
        <taxon>Bacteria</taxon>
        <taxon>Bacillati</taxon>
        <taxon>Bacillota</taxon>
        <taxon>Bacilli</taxon>
        <taxon>Lactobacillales</taxon>
        <taxon>Lactobacillaceae</taxon>
        <taxon>Paucilactobacillus</taxon>
    </lineage>
</organism>
<dbReference type="InterPro" id="IPR018022">
    <property type="entry name" value="IPT"/>
</dbReference>
<evidence type="ECO:0000256" key="2">
    <source>
        <dbReference type="ARBA" id="ARBA00003213"/>
    </source>
</evidence>
<dbReference type="EC" id="2.5.1.75" evidence="10"/>
<evidence type="ECO:0000256" key="7">
    <source>
        <dbReference type="ARBA" id="ARBA00022840"/>
    </source>
</evidence>
<evidence type="ECO:0000256" key="8">
    <source>
        <dbReference type="ARBA" id="ARBA00022842"/>
    </source>
</evidence>
<comment type="similarity">
    <text evidence="3 10">Belongs to the IPP transferase family.</text>
</comment>
<sequence>MIQIKELSKLTKIIAIVGPTAVGKTALSIKLAQHFDGEIISGDSMQVYRHLDIGTAKIRPDEMQGIPHHMINIRDITERFSAAEFQKIATTQIKEIASRGKLPIIVGGTGFYLQALIENLSLGDDQFDERSMEIRAQWQQFAKIHEPQEVWQRLKELDPKAAQQIAPNNVRRLIRALEVIEKTGHPFSEQRNTPSEFETLLIGLTTDRPLLYDRINARVDLMMANGLEEEARWLFEHQGRELQAGKGIGYHELFDYFESQCSLDSAVEKIKLDSRHYAKRQLTWFRNKMDVIWFDLVTGQHSVSEIKKKVANWL</sequence>
<dbReference type="PANTHER" id="PTHR11088:SF60">
    <property type="entry name" value="TRNA DIMETHYLALLYLTRANSFERASE"/>
    <property type="match status" value="1"/>
</dbReference>
<dbReference type="PATRIC" id="fig|1423813.3.peg.922"/>
<dbReference type="GO" id="GO:0006400">
    <property type="term" value="P:tRNA modification"/>
    <property type="evidence" value="ECO:0007669"/>
    <property type="project" value="TreeGrafter"/>
</dbReference>
<comment type="subunit">
    <text evidence="10">Monomer.</text>
</comment>
<dbReference type="Proteomes" id="UP000051733">
    <property type="component" value="Unassembled WGS sequence"/>
</dbReference>
<dbReference type="PROSITE" id="PS50052">
    <property type="entry name" value="GUANYLATE_KINASE_2"/>
    <property type="match status" value="1"/>
</dbReference>
<dbReference type="HAMAP" id="MF_00185">
    <property type="entry name" value="IPP_trans"/>
    <property type="match status" value="1"/>
</dbReference>
<keyword evidence="7 10" id="KW-0067">ATP-binding</keyword>
<dbReference type="Pfam" id="PF01715">
    <property type="entry name" value="IPPT"/>
    <property type="match status" value="1"/>
</dbReference>
<dbReference type="Gene3D" id="3.40.50.300">
    <property type="entry name" value="P-loop containing nucleotide triphosphate hydrolases"/>
    <property type="match status" value="1"/>
</dbReference>
<comment type="caution">
    <text evidence="12">The sequence shown here is derived from an EMBL/GenBank/DDBJ whole genome shotgun (WGS) entry which is preliminary data.</text>
</comment>
<evidence type="ECO:0000256" key="10">
    <source>
        <dbReference type="HAMAP-Rule" id="MF_00185"/>
    </source>
</evidence>
<dbReference type="GO" id="GO:0052381">
    <property type="term" value="F:tRNA dimethylallyltransferase activity"/>
    <property type="evidence" value="ECO:0007669"/>
    <property type="project" value="UniProtKB-UniRule"/>
</dbReference>
<feature type="region of interest" description="Interaction with substrate tRNA" evidence="10">
    <location>
        <begin position="43"/>
        <end position="46"/>
    </location>
</feature>
<name>A0A0R2A687_9LACO</name>
<feature type="site" description="Interaction with substrate tRNA" evidence="10">
    <location>
        <position position="109"/>
    </location>
</feature>